<dbReference type="InterPro" id="IPR051145">
    <property type="entry name" value="GAS-SHBG-PROS"/>
</dbReference>
<evidence type="ECO:0000256" key="5">
    <source>
        <dbReference type="PROSITE-ProRule" id="PRU00122"/>
    </source>
</evidence>
<comment type="subcellular location">
    <subcellularLocation>
        <location evidence="1">Secreted</location>
    </subcellularLocation>
</comment>
<protein>
    <recommendedName>
        <fullName evidence="7">Laminin G domain-containing protein</fullName>
    </recommendedName>
</protein>
<comment type="caution">
    <text evidence="8">The sequence shown here is derived from an EMBL/GenBank/DDBJ whole genome shotgun (WGS) entry which is preliminary data.</text>
</comment>
<sequence>MKLLISVSMLVIVVLLSYGGLTLGTILPEPYHDHPAKVSCPVEKPVRSSESLYIGNGNPQSVLHLEFQLSDLTSNLSSFDFRTFDPEGIIFYGDVGQDNWFVLGVRDRRLEVQMSNGNGQMVLSKWGPDMSDGKWRRVTVDSTIDTIDVKVNGEVVVMLTFQVNNELMPRSSSTLGIILGDLPANSDVQLLRPLVPALDGCLRNWAWVKKKYRNPGQCNGDG</sequence>
<name>A0ABN9ML66_9NEOB</name>
<comment type="caution">
    <text evidence="5">Lacks conserved residue(s) required for the propagation of feature annotation.</text>
</comment>
<feature type="signal peptide" evidence="6">
    <location>
        <begin position="1"/>
        <end position="24"/>
    </location>
</feature>
<keyword evidence="2" id="KW-0964">Secreted</keyword>
<evidence type="ECO:0000313" key="8">
    <source>
        <dbReference type="EMBL" id="CAJ0966118.1"/>
    </source>
</evidence>
<keyword evidence="3" id="KW-1015">Disulfide bond</keyword>
<keyword evidence="6" id="KW-0732">Signal</keyword>
<dbReference type="CDD" id="cd00110">
    <property type="entry name" value="LamG"/>
    <property type="match status" value="1"/>
</dbReference>
<dbReference type="SMART" id="SM00282">
    <property type="entry name" value="LamG"/>
    <property type="match status" value="1"/>
</dbReference>
<feature type="domain" description="Laminin G" evidence="7">
    <location>
        <begin position="52"/>
        <end position="222"/>
    </location>
</feature>
<reference evidence="8" key="1">
    <citation type="submission" date="2023-07" db="EMBL/GenBank/DDBJ databases">
        <authorList>
            <person name="Stuckert A."/>
        </authorList>
    </citation>
    <scope>NUCLEOTIDE SEQUENCE</scope>
</reference>
<evidence type="ECO:0000256" key="2">
    <source>
        <dbReference type="ARBA" id="ARBA00022525"/>
    </source>
</evidence>
<dbReference type="Pfam" id="PF00054">
    <property type="entry name" value="Laminin_G_1"/>
    <property type="match status" value="1"/>
</dbReference>
<evidence type="ECO:0000256" key="1">
    <source>
        <dbReference type="ARBA" id="ARBA00004613"/>
    </source>
</evidence>
<dbReference type="SUPFAM" id="SSF49899">
    <property type="entry name" value="Concanavalin A-like lectins/glucanases"/>
    <property type="match status" value="1"/>
</dbReference>
<evidence type="ECO:0000256" key="4">
    <source>
        <dbReference type="ARBA" id="ARBA00023180"/>
    </source>
</evidence>
<dbReference type="InterPro" id="IPR013320">
    <property type="entry name" value="ConA-like_dom_sf"/>
</dbReference>
<dbReference type="Gene3D" id="2.60.120.200">
    <property type="match status" value="1"/>
</dbReference>
<gene>
    <name evidence="8" type="ORF">RIMI_LOCUS20968750</name>
</gene>
<evidence type="ECO:0000256" key="3">
    <source>
        <dbReference type="ARBA" id="ARBA00023157"/>
    </source>
</evidence>
<evidence type="ECO:0000256" key="6">
    <source>
        <dbReference type="SAM" id="SignalP"/>
    </source>
</evidence>
<proteinExistence type="predicted"/>
<dbReference type="PANTHER" id="PTHR24040">
    <property type="entry name" value="LAMININ G-LIKE DOMAIN-CONTAINING PROTEIN"/>
    <property type="match status" value="1"/>
</dbReference>
<keyword evidence="4" id="KW-0325">Glycoprotein</keyword>
<keyword evidence="9" id="KW-1185">Reference proteome</keyword>
<feature type="chain" id="PRO_5046809426" description="Laminin G domain-containing protein" evidence="6">
    <location>
        <begin position="25"/>
        <end position="222"/>
    </location>
</feature>
<dbReference type="InterPro" id="IPR001791">
    <property type="entry name" value="Laminin_G"/>
</dbReference>
<accession>A0ABN9ML66</accession>
<evidence type="ECO:0000313" key="9">
    <source>
        <dbReference type="Proteomes" id="UP001176940"/>
    </source>
</evidence>
<organism evidence="8 9">
    <name type="scientific">Ranitomeya imitator</name>
    <name type="common">mimic poison frog</name>
    <dbReference type="NCBI Taxonomy" id="111125"/>
    <lineage>
        <taxon>Eukaryota</taxon>
        <taxon>Metazoa</taxon>
        <taxon>Chordata</taxon>
        <taxon>Craniata</taxon>
        <taxon>Vertebrata</taxon>
        <taxon>Euteleostomi</taxon>
        <taxon>Amphibia</taxon>
        <taxon>Batrachia</taxon>
        <taxon>Anura</taxon>
        <taxon>Neobatrachia</taxon>
        <taxon>Hyloidea</taxon>
        <taxon>Dendrobatidae</taxon>
        <taxon>Dendrobatinae</taxon>
        <taxon>Ranitomeya</taxon>
    </lineage>
</organism>
<evidence type="ECO:0000259" key="7">
    <source>
        <dbReference type="PROSITE" id="PS50025"/>
    </source>
</evidence>
<dbReference type="EMBL" id="CAUEEQ010072180">
    <property type="protein sequence ID" value="CAJ0966118.1"/>
    <property type="molecule type" value="Genomic_DNA"/>
</dbReference>
<dbReference type="PANTHER" id="PTHR24040:SF15">
    <property type="entry name" value="VITAMIN K-DEPENDENT PROTEIN S-LIKE"/>
    <property type="match status" value="1"/>
</dbReference>
<dbReference type="PROSITE" id="PS50025">
    <property type="entry name" value="LAM_G_DOMAIN"/>
    <property type="match status" value="1"/>
</dbReference>
<dbReference type="Proteomes" id="UP001176940">
    <property type="component" value="Unassembled WGS sequence"/>
</dbReference>